<name>A0AAE4AQ88_9BACT</name>
<dbReference type="EMBL" id="JAUSVL010000001">
    <property type="protein sequence ID" value="MDQ0291325.1"/>
    <property type="molecule type" value="Genomic_DNA"/>
</dbReference>
<dbReference type="RefSeq" id="WP_307263955.1">
    <property type="nucleotide sequence ID" value="NZ_JAUSVL010000001.1"/>
</dbReference>
<evidence type="ECO:0000313" key="2">
    <source>
        <dbReference type="EMBL" id="MDQ0291325.1"/>
    </source>
</evidence>
<sequence>MYAKMLCCAMLLGCSALLAEEFLLRIVLVNSHTEDVWLGCKAGASKKYDRGEDIFAPPPGMQTGMVTMPSPGGKLPTLYKDVRAPELPQSWELNCQPFTGKPIELSWDTADLPAGMALTMVYRGKTLDMRETTTLSIAQSTTVVVTANTKAPAEAAAPTGNAEKNQ</sequence>
<dbReference type="AlphaFoldDB" id="A0AAE4AQ88"/>
<comment type="caution">
    <text evidence="2">The sequence shown here is derived from an EMBL/GenBank/DDBJ whole genome shotgun (WGS) entry which is preliminary data.</text>
</comment>
<accession>A0AAE4AQ88</accession>
<dbReference type="Proteomes" id="UP001238163">
    <property type="component" value="Unassembled WGS sequence"/>
</dbReference>
<feature type="signal peptide" evidence="1">
    <location>
        <begin position="1"/>
        <end position="19"/>
    </location>
</feature>
<evidence type="ECO:0000256" key="1">
    <source>
        <dbReference type="SAM" id="SignalP"/>
    </source>
</evidence>
<feature type="chain" id="PRO_5042184469" evidence="1">
    <location>
        <begin position="20"/>
        <end position="166"/>
    </location>
</feature>
<proteinExistence type="predicted"/>
<evidence type="ECO:0000313" key="3">
    <source>
        <dbReference type="Proteomes" id="UP001238163"/>
    </source>
</evidence>
<protein>
    <submittedName>
        <fullName evidence="2">Uncharacterized protein</fullName>
    </submittedName>
</protein>
<gene>
    <name evidence="2" type="ORF">J3R75_003432</name>
</gene>
<reference evidence="2" key="1">
    <citation type="submission" date="2023-07" db="EMBL/GenBank/DDBJ databases">
        <title>Genomic Encyclopedia of Type Strains, Phase IV (KMG-IV): sequencing the most valuable type-strain genomes for metagenomic binning, comparative biology and taxonomic classification.</title>
        <authorList>
            <person name="Goeker M."/>
        </authorList>
    </citation>
    <scope>NUCLEOTIDE SEQUENCE</scope>
    <source>
        <strain evidence="2">DSM 24202</strain>
    </source>
</reference>
<keyword evidence="1" id="KW-0732">Signal</keyword>
<keyword evidence="3" id="KW-1185">Reference proteome</keyword>
<organism evidence="2 3">
    <name type="scientific">Oligosphaera ethanolica</name>
    <dbReference type="NCBI Taxonomy" id="760260"/>
    <lineage>
        <taxon>Bacteria</taxon>
        <taxon>Pseudomonadati</taxon>
        <taxon>Lentisphaerota</taxon>
        <taxon>Oligosphaeria</taxon>
        <taxon>Oligosphaerales</taxon>
        <taxon>Oligosphaeraceae</taxon>
        <taxon>Oligosphaera</taxon>
    </lineage>
</organism>